<dbReference type="Proteomes" id="UP001589828">
    <property type="component" value="Unassembled WGS sequence"/>
</dbReference>
<dbReference type="PANTHER" id="PTHR34220">
    <property type="entry name" value="SENSOR HISTIDINE KINASE YPDA"/>
    <property type="match status" value="1"/>
</dbReference>
<dbReference type="InterPro" id="IPR010559">
    <property type="entry name" value="Sig_transdc_His_kin_internal"/>
</dbReference>
<dbReference type="RefSeq" id="WP_377022488.1">
    <property type="nucleotide sequence ID" value="NZ_JBHLTS010000021.1"/>
</dbReference>
<evidence type="ECO:0000256" key="1">
    <source>
        <dbReference type="SAM" id="Phobius"/>
    </source>
</evidence>
<keyword evidence="3" id="KW-0418">Kinase</keyword>
<dbReference type="EMBL" id="JBHLTS010000021">
    <property type="protein sequence ID" value="MFC0514644.1"/>
    <property type="molecule type" value="Genomic_DNA"/>
</dbReference>
<protein>
    <submittedName>
        <fullName evidence="3">Sensor histidine kinase</fullName>
        <ecNumber evidence="3">2.7.13.3</ecNumber>
    </submittedName>
</protein>
<dbReference type="Pfam" id="PF06580">
    <property type="entry name" value="His_kinase"/>
    <property type="match status" value="1"/>
</dbReference>
<keyword evidence="1" id="KW-1133">Transmembrane helix</keyword>
<keyword evidence="3" id="KW-0808">Transferase</keyword>
<feature type="transmembrane region" description="Helical" evidence="1">
    <location>
        <begin position="78"/>
        <end position="98"/>
    </location>
</feature>
<keyword evidence="1" id="KW-0472">Membrane</keyword>
<evidence type="ECO:0000313" key="4">
    <source>
        <dbReference type="Proteomes" id="UP001589828"/>
    </source>
</evidence>
<dbReference type="GO" id="GO:0004673">
    <property type="term" value="F:protein histidine kinase activity"/>
    <property type="evidence" value="ECO:0007669"/>
    <property type="project" value="UniProtKB-EC"/>
</dbReference>
<organism evidence="3 4">
    <name type="scientific">Mucilaginibacter angelicae</name>
    <dbReference type="NCBI Taxonomy" id="869718"/>
    <lineage>
        <taxon>Bacteria</taxon>
        <taxon>Pseudomonadati</taxon>
        <taxon>Bacteroidota</taxon>
        <taxon>Sphingobacteriia</taxon>
        <taxon>Sphingobacteriales</taxon>
        <taxon>Sphingobacteriaceae</taxon>
        <taxon>Mucilaginibacter</taxon>
    </lineage>
</organism>
<keyword evidence="4" id="KW-1185">Reference proteome</keyword>
<comment type="caution">
    <text evidence="3">The sequence shown here is derived from an EMBL/GenBank/DDBJ whole genome shotgun (WGS) entry which is preliminary data.</text>
</comment>
<reference evidence="3 4" key="1">
    <citation type="submission" date="2024-09" db="EMBL/GenBank/DDBJ databases">
        <authorList>
            <person name="Sun Q."/>
            <person name="Mori K."/>
        </authorList>
    </citation>
    <scope>NUCLEOTIDE SEQUENCE [LARGE SCALE GENOMIC DNA]</scope>
    <source>
        <strain evidence="3 4">NCAIM B.02415</strain>
    </source>
</reference>
<accession>A0ABV6L582</accession>
<proteinExistence type="predicted"/>
<dbReference type="PANTHER" id="PTHR34220:SF7">
    <property type="entry name" value="SENSOR HISTIDINE KINASE YPDA"/>
    <property type="match status" value="1"/>
</dbReference>
<dbReference type="EC" id="2.7.13.3" evidence="3"/>
<gene>
    <name evidence="3" type="ORF">ACFFGT_10545</name>
</gene>
<sequence>MEATTAIRPINNPSRKVLIHAGCWSLFIGYELFYIHYTVGSFGAPMRYFFYYPVNICLFYLVVHVLKQNFSAKRPAYLAGLIQLPALLLFFLFLKFAFDQYTSLPLTGPPGTQALAVRQILILDLQRILYFAGAAGLYWAGGTISGLQKQAAETRIRELTHLADQAVLESQLARAGNAYLQQQINPHLFFNTLNFIYSEVMDCSAGAAESVMLLSELARYGLEEKDELGRTPLDLEITQVGHLVRINRLRFSNSTLLDFVLEGEFGSHRIIPLILLTFTENIFKHGDLKTAQASLKIKISSSGRLQYFSKNAKKPWANQDRHQGIGIKNTRTRLDYSYPDKYSLDVTETETAYELHFTIDL</sequence>
<evidence type="ECO:0000313" key="3">
    <source>
        <dbReference type="EMBL" id="MFC0514644.1"/>
    </source>
</evidence>
<name>A0ABV6L582_9SPHI</name>
<evidence type="ECO:0000259" key="2">
    <source>
        <dbReference type="Pfam" id="PF06580"/>
    </source>
</evidence>
<dbReference type="InterPro" id="IPR050640">
    <property type="entry name" value="Bact_2-comp_sensor_kinase"/>
</dbReference>
<keyword evidence="1" id="KW-0812">Transmembrane</keyword>
<feature type="transmembrane region" description="Helical" evidence="1">
    <location>
        <begin position="128"/>
        <end position="147"/>
    </location>
</feature>
<feature type="domain" description="Signal transduction histidine kinase internal region" evidence="2">
    <location>
        <begin position="179"/>
        <end position="253"/>
    </location>
</feature>
<feature type="transmembrane region" description="Helical" evidence="1">
    <location>
        <begin position="49"/>
        <end position="66"/>
    </location>
</feature>
<feature type="transmembrane region" description="Helical" evidence="1">
    <location>
        <begin position="17"/>
        <end position="37"/>
    </location>
</feature>